<gene>
    <name evidence="3" type="ORF">BDA99DRAFT_573323</name>
</gene>
<name>A0AAD5PCL5_9FUNG</name>
<feature type="region of interest" description="Disordered" evidence="1">
    <location>
        <begin position="207"/>
        <end position="235"/>
    </location>
</feature>
<dbReference type="InterPro" id="IPR010730">
    <property type="entry name" value="HET"/>
</dbReference>
<feature type="region of interest" description="Disordered" evidence="1">
    <location>
        <begin position="464"/>
        <end position="499"/>
    </location>
</feature>
<reference evidence="3" key="2">
    <citation type="submission" date="2023-02" db="EMBL/GenBank/DDBJ databases">
        <authorList>
            <consortium name="DOE Joint Genome Institute"/>
            <person name="Mondo S.J."/>
            <person name="Chang Y."/>
            <person name="Wang Y."/>
            <person name="Ahrendt S."/>
            <person name="Andreopoulos W."/>
            <person name="Barry K."/>
            <person name="Beard J."/>
            <person name="Benny G.L."/>
            <person name="Blankenship S."/>
            <person name="Bonito G."/>
            <person name="Cuomo C."/>
            <person name="Desiro A."/>
            <person name="Gervers K.A."/>
            <person name="Hundley H."/>
            <person name="Kuo A."/>
            <person name="LaButti K."/>
            <person name="Lang B.F."/>
            <person name="Lipzen A."/>
            <person name="O'Donnell K."/>
            <person name="Pangilinan J."/>
            <person name="Reynolds N."/>
            <person name="Sandor L."/>
            <person name="Smith M.W."/>
            <person name="Tsang A."/>
            <person name="Grigoriev I.V."/>
            <person name="Stajich J.E."/>
            <person name="Spatafora J.W."/>
        </authorList>
    </citation>
    <scope>NUCLEOTIDE SEQUENCE</scope>
    <source>
        <strain evidence="3">RSA 2281</strain>
    </source>
</reference>
<dbReference type="PANTHER" id="PTHR24148">
    <property type="entry name" value="ANKYRIN REPEAT DOMAIN-CONTAINING PROTEIN 39 HOMOLOG-RELATED"/>
    <property type="match status" value="1"/>
</dbReference>
<dbReference type="PANTHER" id="PTHR24148:SF64">
    <property type="entry name" value="HETEROKARYON INCOMPATIBILITY DOMAIN-CONTAINING PROTEIN"/>
    <property type="match status" value="1"/>
</dbReference>
<dbReference type="Pfam" id="PF06985">
    <property type="entry name" value="HET"/>
    <property type="match status" value="1"/>
</dbReference>
<reference evidence="3" key="1">
    <citation type="journal article" date="2022" name="IScience">
        <title>Evolution of zygomycete secretomes and the origins of terrestrial fungal ecologies.</title>
        <authorList>
            <person name="Chang Y."/>
            <person name="Wang Y."/>
            <person name="Mondo S."/>
            <person name="Ahrendt S."/>
            <person name="Andreopoulos W."/>
            <person name="Barry K."/>
            <person name="Beard J."/>
            <person name="Benny G.L."/>
            <person name="Blankenship S."/>
            <person name="Bonito G."/>
            <person name="Cuomo C."/>
            <person name="Desiro A."/>
            <person name="Gervers K.A."/>
            <person name="Hundley H."/>
            <person name="Kuo A."/>
            <person name="LaButti K."/>
            <person name="Lang B.F."/>
            <person name="Lipzen A."/>
            <person name="O'Donnell K."/>
            <person name="Pangilinan J."/>
            <person name="Reynolds N."/>
            <person name="Sandor L."/>
            <person name="Smith M.E."/>
            <person name="Tsang A."/>
            <person name="Grigoriev I.V."/>
            <person name="Stajich J.E."/>
            <person name="Spatafora J.W."/>
        </authorList>
    </citation>
    <scope>NUCLEOTIDE SEQUENCE</scope>
    <source>
        <strain evidence="3">RSA 2281</strain>
    </source>
</reference>
<evidence type="ECO:0000256" key="1">
    <source>
        <dbReference type="SAM" id="MobiDB-lite"/>
    </source>
</evidence>
<feature type="domain" description="Heterokaryon incompatibility" evidence="2">
    <location>
        <begin position="69"/>
        <end position="262"/>
    </location>
</feature>
<evidence type="ECO:0000313" key="4">
    <source>
        <dbReference type="Proteomes" id="UP001209540"/>
    </source>
</evidence>
<evidence type="ECO:0000313" key="3">
    <source>
        <dbReference type="EMBL" id="KAI9258029.1"/>
    </source>
</evidence>
<keyword evidence="4" id="KW-1185">Reference proteome</keyword>
<feature type="compositionally biased region" description="Polar residues" evidence="1">
    <location>
        <begin position="464"/>
        <end position="473"/>
    </location>
</feature>
<dbReference type="InterPro" id="IPR052895">
    <property type="entry name" value="HetReg/Transcr_Mod"/>
</dbReference>
<feature type="compositionally biased region" description="Low complexity" evidence="1">
    <location>
        <begin position="209"/>
        <end position="235"/>
    </location>
</feature>
<protein>
    <submittedName>
        <fullName evidence="3">Heterokaryon incompatibility protein-domain-containing protein</fullName>
    </submittedName>
</protein>
<proteinExistence type="predicted"/>
<sequence length="670" mass="77255">MGYITYHRTQWRVENTFTGELSGPYKRPPIRDKFPAQQQDKPLFLPSKLVRVSDMTVIKGSEIGDGKRYCAISYSWNQSGNIVKKKKDCSNDDDDGDECTCDDEGKHVIVDYPSKKVKIKGRPRGRRRFSLPGRTRLVEFKDLIQQICLDFGVEYLWFDKMCINQEDPEEKRREIQQMYRIYQNALFTIALIPELLAKKRPPLVDTLHNRNYSKSNNSNDNSATSNNSKSNSNSHSTKYTYRINTNFGIYTEWARRVWCLEELAKSSLLLYVAGNGHMWSDIVDSNNTTSSMPTYHHHYMFSICVKSLKWAACTTLYHAHRRLSTKAHDRIFSLANIYPDETMDKISFTYNQPILELMNQFYRALAKCDIRIMLFGVNYKMDNFGMKFREKYATGLPSWVGMTNTHLLQLSLYDLLPLVQTSPSSSSLLPFEYSVNDESYALRIKCRYIPGTTLLPNKKQQLQQTSQAVNQGRNKSENHTCTNTNNNNNNKYKGSRKCKRKQPLPYIPSLPIYSSSMIPKPLSNETAINKETTPFSLPFSVVPEPPVDDDSFESLSYPGYYGIKVTHELLRSRVEDWIPKNIALSLDNDNIGYLSLTDSSCTDFIILSELAFTTIFPDLVVMPIVTKKGLSKEGMHGDYYYYNNIGVCFMHKFLCESLNDLDMKQQFVIQ</sequence>
<dbReference type="AlphaFoldDB" id="A0AAD5PCL5"/>
<evidence type="ECO:0000259" key="2">
    <source>
        <dbReference type="Pfam" id="PF06985"/>
    </source>
</evidence>
<organism evidence="3 4">
    <name type="scientific">Phascolomyces articulosus</name>
    <dbReference type="NCBI Taxonomy" id="60185"/>
    <lineage>
        <taxon>Eukaryota</taxon>
        <taxon>Fungi</taxon>
        <taxon>Fungi incertae sedis</taxon>
        <taxon>Mucoromycota</taxon>
        <taxon>Mucoromycotina</taxon>
        <taxon>Mucoromycetes</taxon>
        <taxon>Mucorales</taxon>
        <taxon>Lichtheimiaceae</taxon>
        <taxon>Phascolomyces</taxon>
    </lineage>
</organism>
<accession>A0AAD5PCL5</accession>
<dbReference type="Proteomes" id="UP001209540">
    <property type="component" value="Unassembled WGS sequence"/>
</dbReference>
<comment type="caution">
    <text evidence="3">The sequence shown here is derived from an EMBL/GenBank/DDBJ whole genome shotgun (WGS) entry which is preliminary data.</text>
</comment>
<dbReference type="EMBL" id="JAIXMP010000019">
    <property type="protein sequence ID" value="KAI9258029.1"/>
    <property type="molecule type" value="Genomic_DNA"/>
</dbReference>
<feature type="compositionally biased region" description="Low complexity" evidence="1">
    <location>
        <begin position="479"/>
        <end position="490"/>
    </location>
</feature>